<organism evidence="1">
    <name type="scientific">Rhizophora mucronata</name>
    <name type="common">Asiatic mangrove</name>
    <dbReference type="NCBI Taxonomy" id="61149"/>
    <lineage>
        <taxon>Eukaryota</taxon>
        <taxon>Viridiplantae</taxon>
        <taxon>Streptophyta</taxon>
        <taxon>Embryophyta</taxon>
        <taxon>Tracheophyta</taxon>
        <taxon>Spermatophyta</taxon>
        <taxon>Magnoliopsida</taxon>
        <taxon>eudicotyledons</taxon>
        <taxon>Gunneridae</taxon>
        <taxon>Pentapetalae</taxon>
        <taxon>rosids</taxon>
        <taxon>fabids</taxon>
        <taxon>Malpighiales</taxon>
        <taxon>Rhizophoraceae</taxon>
        <taxon>Rhizophora</taxon>
    </lineage>
</organism>
<dbReference type="EMBL" id="GGEC01015771">
    <property type="protein sequence ID" value="MBW96254.1"/>
    <property type="molecule type" value="Transcribed_RNA"/>
</dbReference>
<name>A0A2P2JS10_RHIMU</name>
<dbReference type="AlphaFoldDB" id="A0A2P2JS10"/>
<protein>
    <submittedName>
        <fullName evidence="1">Uncharacterized protein</fullName>
    </submittedName>
</protein>
<sequence>MSYFFVVSTKLPLHPLDICKFKSLWLLPACFSAEFNNKMKVWHFAVKREKGNGV</sequence>
<accession>A0A2P2JS10</accession>
<reference evidence="1" key="1">
    <citation type="submission" date="2018-02" db="EMBL/GenBank/DDBJ databases">
        <title>Rhizophora mucronata_Transcriptome.</title>
        <authorList>
            <person name="Meera S.P."/>
            <person name="Sreeshan A."/>
            <person name="Augustine A."/>
        </authorList>
    </citation>
    <scope>NUCLEOTIDE SEQUENCE</scope>
    <source>
        <tissue evidence="1">Leaf</tissue>
    </source>
</reference>
<evidence type="ECO:0000313" key="1">
    <source>
        <dbReference type="EMBL" id="MBW96254.1"/>
    </source>
</evidence>
<proteinExistence type="predicted"/>